<evidence type="ECO:0000313" key="2">
    <source>
        <dbReference type="Proteomes" id="UP000070119"/>
    </source>
</evidence>
<dbReference type="Proteomes" id="UP000070119">
    <property type="component" value="Unassembled WGS sequence"/>
</dbReference>
<accession>A0AA40R977</accession>
<protein>
    <submittedName>
        <fullName evidence="1">Uncharacterized protein</fullName>
    </submittedName>
</protein>
<evidence type="ECO:0000313" key="1">
    <source>
        <dbReference type="EMBL" id="KWZ58706.1"/>
    </source>
</evidence>
<dbReference type="EMBL" id="LNJU01000002">
    <property type="protein sequence ID" value="KWZ58706.1"/>
    <property type="molecule type" value="Genomic_DNA"/>
</dbReference>
<gene>
    <name evidence="1" type="ORF">WK57_16490</name>
</gene>
<comment type="caution">
    <text evidence="1">The sequence shown here is derived from an EMBL/GenBank/DDBJ whole genome shotgun (WGS) entry which is preliminary data.</text>
</comment>
<reference evidence="1 2" key="1">
    <citation type="submission" date="2015-11" db="EMBL/GenBank/DDBJ databases">
        <authorList>
            <person name="Sahl J."/>
            <person name="Wagner D."/>
            <person name="Keim P."/>
        </authorList>
    </citation>
    <scope>NUCLEOTIDE SEQUENCE [LARGE SCALE GENOMIC DNA]</scope>
    <source>
        <strain evidence="1 2">MSMB1157</strain>
    </source>
</reference>
<dbReference type="AlphaFoldDB" id="A0AA40R977"/>
<proteinExistence type="predicted"/>
<name>A0AA40R977_9BURK</name>
<organism evidence="1 2">
    <name type="scientific">Burkholderia ubonensis</name>
    <dbReference type="NCBI Taxonomy" id="101571"/>
    <lineage>
        <taxon>Bacteria</taxon>
        <taxon>Pseudomonadati</taxon>
        <taxon>Pseudomonadota</taxon>
        <taxon>Betaproteobacteria</taxon>
        <taxon>Burkholderiales</taxon>
        <taxon>Burkholderiaceae</taxon>
        <taxon>Burkholderia</taxon>
        <taxon>Burkholderia cepacia complex</taxon>
    </lineage>
</organism>
<sequence>MRGIRTQALQQCLDDGQLPDLDALCSRFEAKPASAMPEVNVQLAPLSDYEALLDMATEVAA</sequence>